<evidence type="ECO:0000259" key="2">
    <source>
        <dbReference type="PROSITE" id="PS50132"/>
    </source>
</evidence>
<dbReference type="GO" id="GO:0005634">
    <property type="term" value="C:nucleus"/>
    <property type="evidence" value="ECO:0007669"/>
    <property type="project" value="TreeGrafter"/>
</dbReference>
<keyword evidence="3" id="KW-1185">Reference proteome</keyword>
<feature type="compositionally biased region" description="Polar residues" evidence="1">
    <location>
        <begin position="148"/>
        <end position="161"/>
    </location>
</feature>
<dbReference type="InterPro" id="IPR016137">
    <property type="entry name" value="RGS"/>
</dbReference>
<accession>A0A914E9G1</accession>
<dbReference type="InterPro" id="IPR036305">
    <property type="entry name" value="RGS_sf"/>
</dbReference>
<sequence length="263" mass="30528">MRPIDAKEKHHDLEKILKNDQTRASFKEFLQQQFCAENLNFYLAVEDFKKIPDADVQKRNRVGRQIFERHFTPNSPESVNIDNAASKAIREKVRQGLFTPDLYDAAQYQIFHLLKYDCWPRYLRSGGQYEELCSEGPSSSKANHRAGTMSSGDSAANSPTSSIQVIENRRQSIFFWKRKHQPPKRKKRNSSAPAKSRDPLKSHENLVETPSVANEENQKSNHYLYTNPYTGPSSERNFWSDEENMPPPRRSKRLAKMEQQPNL</sequence>
<dbReference type="GO" id="GO:0005886">
    <property type="term" value="C:plasma membrane"/>
    <property type="evidence" value="ECO:0007669"/>
    <property type="project" value="TreeGrafter"/>
</dbReference>
<feature type="compositionally biased region" description="Basic and acidic residues" evidence="1">
    <location>
        <begin position="195"/>
        <end position="206"/>
    </location>
</feature>
<dbReference type="Pfam" id="PF00615">
    <property type="entry name" value="RGS"/>
    <property type="match status" value="1"/>
</dbReference>
<dbReference type="Gene3D" id="1.10.167.10">
    <property type="entry name" value="Regulator of G-protein Signalling 4, domain 2"/>
    <property type="match status" value="1"/>
</dbReference>
<dbReference type="AlphaFoldDB" id="A0A914E9G1"/>
<reference evidence="4" key="1">
    <citation type="submission" date="2022-11" db="UniProtKB">
        <authorList>
            <consortium name="WormBaseParasite"/>
        </authorList>
    </citation>
    <scope>IDENTIFICATION</scope>
</reference>
<name>A0A914E9G1_9BILA</name>
<dbReference type="PANTHER" id="PTHR45945:SF3">
    <property type="entry name" value="REGULATOR OF G-PROTEIN SIGNALING LOCO"/>
    <property type="match status" value="1"/>
</dbReference>
<dbReference type="PANTHER" id="PTHR45945">
    <property type="entry name" value="REGULATOR OF G-PROTEIN SIGNALING LOCO"/>
    <property type="match status" value="1"/>
</dbReference>
<feature type="domain" description="RGS" evidence="2">
    <location>
        <begin position="12"/>
        <end position="125"/>
    </location>
</feature>
<protein>
    <submittedName>
        <fullName evidence="4">RGS domain-containing protein</fullName>
    </submittedName>
</protein>
<dbReference type="PROSITE" id="PS50132">
    <property type="entry name" value="RGS"/>
    <property type="match status" value="1"/>
</dbReference>
<dbReference type="GO" id="GO:0005096">
    <property type="term" value="F:GTPase activator activity"/>
    <property type="evidence" value="ECO:0007669"/>
    <property type="project" value="InterPro"/>
</dbReference>
<evidence type="ECO:0000313" key="3">
    <source>
        <dbReference type="Proteomes" id="UP000887540"/>
    </source>
</evidence>
<dbReference type="WBParaSite" id="ACRNAN_scaffold6287.g7727.t2">
    <property type="protein sequence ID" value="ACRNAN_scaffold6287.g7727.t2"/>
    <property type="gene ID" value="ACRNAN_scaffold6287.g7727"/>
</dbReference>
<feature type="region of interest" description="Disordered" evidence="1">
    <location>
        <begin position="133"/>
        <end position="161"/>
    </location>
</feature>
<dbReference type="InterPro" id="IPR044926">
    <property type="entry name" value="RGS_subdomain_2"/>
</dbReference>
<feature type="compositionally biased region" description="Polar residues" evidence="1">
    <location>
        <begin position="211"/>
        <end position="237"/>
    </location>
</feature>
<dbReference type="SMART" id="SM00315">
    <property type="entry name" value="RGS"/>
    <property type="match status" value="1"/>
</dbReference>
<dbReference type="GO" id="GO:0005737">
    <property type="term" value="C:cytoplasm"/>
    <property type="evidence" value="ECO:0007669"/>
    <property type="project" value="TreeGrafter"/>
</dbReference>
<organism evidence="3 4">
    <name type="scientific">Acrobeloides nanus</name>
    <dbReference type="NCBI Taxonomy" id="290746"/>
    <lineage>
        <taxon>Eukaryota</taxon>
        <taxon>Metazoa</taxon>
        <taxon>Ecdysozoa</taxon>
        <taxon>Nematoda</taxon>
        <taxon>Chromadorea</taxon>
        <taxon>Rhabditida</taxon>
        <taxon>Tylenchina</taxon>
        <taxon>Cephalobomorpha</taxon>
        <taxon>Cephaloboidea</taxon>
        <taxon>Cephalobidae</taxon>
        <taxon>Acrobeloides</taxon>
    </lineage>
</organism>
<dbReference type="PRINTS" id="PR01301">
    <property type="entry name" value="RGSPROTEIN"/>
</dbReference>
<evidence type="ECO:0000313" key="4">
    <source>
        <dbReference type="WBParaSite" id="ACRNAN_scaffold6287.g7727.t2"/>
    </source>
</evidence>
<feature type="region of interest" description="Disordered" evidence="1">
    <location>
        <begin position="174"/>
        <end position="263"/>
    </location>
</feature>
<dbReference type="Proteomes" id="UP000887540">
    <property type="component" value="Unplaced"/>
</dbReference>
<proteinExistence type="predicted"/>
<dbReference type="GO" id="GO:0008277">
    <property type="term" value="P:regulation of G protein-coupled receptor signaling pathway"/>
    <property type="evidence" value="ECO:0007669"/>
    <property type="project" value="TreeGrafter"/>
</dbReference>
<dbReference type="SUPFAM" id="SSF48097">
    <property type="entry name" value="Regulator of G-protein signaling, RGS"/>
    <property type="match status" value="1"/>
</dbReference>
<evidence type="ECO:0000256" key="1">
    <source>
        <dbReference type="SAM" id="MobiDB-lite"/>
    </source>
</evidence>
<dbReference type="InterPro" id="IPR046995">
    <property type="entry name" value="RGS10/12/14-like"/>
</dbReference>
<feature type="compositionally biased region" description="Basic residues" evidence="1">
    <location>
        <begin position="176"/>
        <end position="189"/>
    </location>
</feature>